<dbReference type="AlphaFoldDB" id="A0AAV4DFR8"/>
<evidence type="ECO:0000313" key="3">
    <source>
        <dbReference type="Proteomes" id="UP000735302"/>
    </source>
</evidence>
<sequence>MLKCLASCLWWLVGYPLRLSRADHARRRTCRSKWYLQPCRGPDPGDTHQSRLIHTRLPSYTPHSRQSTAILPVAQGMPIRLLGWPRTRSSFRQCLKEVFDSSCFQNGLSLTILGNEETVDVSQCINEPILYPREDLGRGEGPLQNFDLTLVSCDSQVPAALQGSLTLEIPSRVG</sequence>
<accession>A0AAV4DFR8</accession>
<name>A0AAV4DFR8_9GAST</name>
<reference evidence="2 3" key="1">
    <citation type="journal article" date="2021" name="Elife">
        <title>Chloroplast acquisition without the gene transfer in kleptoplastic sea slugs, Plakobranchus ocellatus.</title>
        <authorList>
            <person name="Maeda T."/>
            <person name="Takahashi S."/>
            <person name="Yoshida T."/>
            <person name="Shimamura S."/>
            <person name="Takaki Y."/>
            <person name="Nagai Y."/>
            <person name="Toyoda A."/>
            <person name="Suzuki Y."/>
            <person name="Arimoto A."/>
            <person name="Ishii H."/>
            <person name="Satoh N."/>
            <person name="Nishiyama T."/>
            <person name="Hasebe M."/>
            <person name="Maruyama T."/>
            <person name="Minagawa J."/>
            <person name="Obokata J."/>
            <person name="Shigenobu S."/>
        </authorList>
    </citation>
    <scope>NUCLEOTIDE SEQUENCE [LARGE SCALE GENOMIC DNA]</scope>
</reference>
<keyword evidence="1" id="KW-0732">Signal</keyword>
<evidence type="ECO:0000256" key="1">
    <source>
        <dbReference type="SAM" id="SignalP"/>
    </source>
</evidence>
<proteinExistence type="predicted"/>
<dbReference type="Proteomes" id="UP000735302">
    <property type="component" value="Unassembled WGS sequence"/>
</dbReference>
<evidence type="ECO:0000313" key="2">
    <source>
        <dbReference type="EMBL" id="GFO43067.1"/>
    </source>
</evidence>
<gene>
    <name evidence="2" type="ORF">PoB_006957200</name>
</gene>
<comment type="caution">
    <text evidence="2">The sequence shown here is derived from an EMBL/GenBank/DDBJ whole genome shotgun (WGS) entry which is preliminary data.</text>
</comment>
<organism evidence="2 3">
    <name type="scientific">Plakobranchus ocellatus</name>
    <dbReference type="NCBI Taxonomy" id="259542"/>
    <lineage>
        <taxon>Eukaryota</taxon>
        <taxon>Metazoa</taxon>
        <taxon>Spiralia</taxon>
        <taxon>Lophotrochozoa</taxon>
        <taxon>Mollusca</taxon>
        <taxon>Gastropoda</taxon>
        <taxon>Heterobranchia</taxon>
        <taxon>Euthyneura</taxon>
        <taxon>Panpulmonata</taxon>
        <taxon>Sacoglossa</taxon>
        <taxon>Placobranchoidea</taxon>
        <taxon>Plakobranchidae</taxon>
        <taxon>Plakobranchus</taxon>
    </lineage>
</organism>
<dbReference type="EMBL" id="BLXT01007853">
    <property type="protein sequence ID" value="GFO43067.1"/>
    <property type="molecule type" value="Genomic_DNA"/>
</dbReference>
<keyword evidence="3" id="KW-1185">Reference proteome</keyword>
<protein>
    <submittedName>
        <fullName evidence="2">Uncharacterized protein</fullName>
    </submittedName>
</protein>
<feature type="signal peptide" evidence="1">
    <location>
        <begin position="1"/>
        <end position="22"/>
    </location>
</feature>
<feature type="chain" id="PRO_5043864850" evidence="1">
    <location>
        <begin position="23"/>
        <end position="174"/>
    </location>
</feature>